<dbReference type="InterPro" id="IPR003716">
    <property type="entry name" value="DNA-dir_RNA_pol_omega"/>
</dbReference>
<name>A0A0F4LV23_9LACO</name>
<evidence type="ECO:0000256" key="1">
    <source>
        <dbReference type="ARBA" id="ARBA00006711"/>
    </source>
</evidence>
<evidence type="ECO:0000256" key="8">
    <source>
        <dbReference type="ARBA" id="ARBA00024694"/>
    </source>
</evidence>
<evidence type="ECO:0000256" key="3">
    <source>
        <dbReference type="ARBA" id="ARBA00013725"/>
    </source>
</evidence>
<dbReference type="AlphaFoldDB" id="A0A0F4LV23"/>
<dbReference type="GO" id="GO:0006351">
    <property type="term" value="P:DNA-templated transcription"/>
    <property type="evidence" value="ECO:0007669"/>
    <property type="project" value="UniProtKB-UniRule"/>
</dbReference>
<evidence type="ECO:0000256" key="7">
    <source>
        <dbReference type="ARBA" id="ARBA00023163"/>
    </source>
</evidence>
<dbReference type="EMBL" id="JXJQ01000006">
    <property type="protein sequence ID" value="KJY62455.1"/>
    <property type="molecule type" value="Genomic_DNA"/>
</dbReference>
<dbReference type="EC" id="2.7.7.6" evidence="2 11"/>
<keyword evidence="5 11" id="KW-0808">Transferase</keyword>
<dbReference type="InterPro" id="IPR036161">
    <property type="entry name" value="RPB6/omega-like_sf"/>
</dbReference>
<keyword evidence="4 11" id="KW-0240">DNA-directed RNA polymerase</keyword>
<evidence type="ECO:0000256" key="4">
    <source>
        <dbReference type="ARBA" id="ARBA00022478"/>
    </source>
</evidence>
<dbReference type="PANTHER" id="PTHR34476">
    <property type="entry name" value="DNA-DIRECTED RNA POLYMERASE SUBUNIT OMEGA"/>
    <property type="match status" value="1"/>
</dbReference>
<dbReference type="GO" id="GO:0003899">
    <property type="term" value="F:DNA-directed RNA polymerase activity"/>
    <property type="evidence" value="ECO:0007669"/>
    <property type="project" value="UniProtKB-UniRule"/>
</dbReference>
<dbReference type="GO" id="GO:0000428">
    <property type="term" value="C:DNA-directed RNA polymerase complex"/>
    <property type="evidence" value="ECO:0007669"/>
    <property type="project" value="UniProtKB-KW"/>
</dbReference>
<comment type="subunit">
    <text evidence="11">The RNAP catalytic core consists of 2 alpha, 1 beta, 1 beta' and 1 omega subunit. When a sigma factor is associated with the core the holoenzyme is formed, which can initiate transcription.</text>
</comment>
<evidence type="ECO:0000256" key="2">
    <source>
        <dbReference type="ARBA" id="ARBA00012418"/>
    </source>
</evidence>
<keyword evidence="6 11" id="KW-0548">Nucleotidyltransferase</keyword>
<comment type="catalytic activity">
    <reaction evidence="10 11">
        <text>RNA(n) + a ribonucleoside 5'-triphosphate = RNA(n+1) + diphosphate</text>
        <dbReference type="Rhea" id="RHEA:21248"/>
        <dbReference type="Rhea" id="RHEA-COMP:14527"/>
        <dbReference type="Rhea" id="RHEA-COMP:17342"/>
        <dbReference type="ChEBI" id="CHEBI:33019"/>
        <dbReference type="ChEBI" id="CHEBI:61557"/>
        <dbReference type="ChEBI" id="CHEBI:140395"/>
        <dbReference type="EC" id="2.7.7.6"/>
    </reaction>
</comment>
<evidence type="ECO:0000256" key="10">
    <source>
        <dbReference type="ARBA" id="ARBA00048552"/>
    </source>
</evidence>
<evidence type="ECO:0000256" key="5">
    <source>
        <dbReference type="ARBA" id="ARBA00022679"/>
    </source>
</evidence>
<dbReference type="NCBIfam" id="TIGR00690">
    <property type="entry name" value="rpoZ"/>
    <property type="match status" value="1"/>
</dbReference>
<keyword evidence="13" id="KW-1185">Reference proteome</keyword>
<dbReference type="RefSeq" id="WP_046316173.1">
    <property type="nucleotide sequence ID" value="NZ_JAMBJK010000005.1"/>
</dbReference>
<evidence type="ECO:0000256" key="11">
    <source>
        <dbReference type="HAMAP-Rule" id="MF_00366"/>
    </source>
</evidence>
<reference evidence="12 13" key="1">
    <citation type="submission" date="2015-01" db="EMBL/GenBank/DDBJ databases">
        <title>Comparative genomics of the lactic acid bacteria isolated from the honey bee gut.</title>
        <authorList>
            <person name="Ellegaard K.M."/>
            <person name="Tamarit D."/>
            <person name="Javelind E."/>
            <person name="Olofsson T."/>
            <person name="Andersson S.G."/>
            <person name="Vasquez A."/>
        </authorList>
    </citation>
    <scope>NUCLEOTIDE SEQUENCE [LARGE SCALE GENOMIC DNA]</scope>
    <source>
        <strain evidence="12 13">Bin4</strain>
    </source>
</reference>
<dbReference type="PANTHER" id="PTHR34476:SF1">
    <property type="entry name" value="DNA-DIRECTED RNA POLYMERASE SUBUNIT OMEGA"/>
    <property type="match status" value="1"/>
</dbReference>
<dbReference type="HOGENOM" id="CLU_125406_0_0_9"/>
<evidence type="ECO:0000313" key="13">
    <source>
        <dbReference type="Proteomes" id="UP000033558"/>
    </source>
</evidence>
<evidence type="ECO:0000256" key="9">
    <source>
        <dbReference type="ARBA" id="ARBA00029924"/>
    </source>
</evidence>
<keyword evidence="7 11" id="KW-0804">Transcription</keyword>
<dbReference type="Pfam" id="PF01192">
    <property type="entry name" value="RNA_pol_Rpb6"/>
    <property type="match status" value="1"/>
</dbReference>
<dbReference type="Gene3D" id="3.90.940.10">
    <property type="match status" value="1"/>
</dbReference>
<dbReference type="Proteomes" id="UP000033558">
    <property type="component" value="Unassembled WGS sequence"/>
</dbReference>
<sequence length="92" mass="10434">MISYPSIDKLLDQIGSRYSLAVLSAKRAHELDDGDEKMLTSYQSPRSVGQALEEIAADKIEIDPDSILMERNAERVELLEETREEAQESQHE</sequence>
<comment type="similarity">
    <text evidence="1 11">Belongs to the RNA polymerase subunit omega family.</text>
</comment>
<protein>
    <recommendedName>
        <fullName evidence="3 11">DNA-directed RNA polymerase subunit omega</fullName>
        <shortName evidence="11">RNAP omega subunit</shortName>
        <ecNumber evidence="2 11">2.7.7.6</ecNumber>
    </recommendedName>
    <alternativeName>
        <fullName evidence="11">RNA polymerase omega subunit</fullName>
    </alternativeName>
    <alternativeName>
        <fullName evidence="9 11">Transcriptase subunit omega</fullName>
    </alternativeName>
</protein>
<evidence type="ECO:0000256" key="6">
    <source>
        <dbReference type="ARBA" id="ARBA00022695"/>
    </source>
</evidence>
<dbReference type="STRING" id="1218492.JG30_06700"/>
<organism evidence="12 13">
    <name type="scientific">Bombilactobacillus mellifer</name>
    <dbReference type="NCBI Taxonomy" id="1218492"/>
    <lineage>
        <taxon>Bacteria</taxon>
        <taxon>Bacillati</taxon>
        <taxon>Bacillota</taxon>
        <taxon>Bacilli</taxon>
        <taxon>Lactobacillales</taxon>
        <taxon>Lactobacillaceae</taxon>
        <taxon>Bombilactobacillus</taxon>
    </lineage>
</organism>
<comment type="function">
    <text evidence="8 11">Promotes RNA polymerase assembly. Latches the N- and C-terminal regions of the beta' subunit thereby facilitating its interaction with the beta and alpha subunits.</text>
</comment>
<dbReference type="PATRIC" id="fig|1218492.5.peg.806"/>
<evidence type="ECO:0000313" key="12">
    <source>
        <dbReference type="EMBL" id="KJY62455.1"/>
    </source>
</evidence>
<dbReference type="InterPro" id="IPR006110">
    <property type="entry name" value="Pol_omega/Rpo6/RPB6"/>
</dbReference>
<gene>
    <name evidence="11 12" type="primary">rpoZ</name>
    <name evidence="12" type="ORF">JG30_06700</name>
</gene>
<dbReference type="HAMAP" id="MF_00366">
    <property type="entry name" value="RNApol_bact_RpoZ"/>
    <property type="match status" value="1"/>
</dbReference>
<comment type="caution">
    <text evidence="12">The sequence shown here is derived from an EMBL/GenBank/DDBJ whole genome shotgun (WGS) entry which is preliminary data.</text>
</comment>
<dbReference type="SMART" id="SM01409">
    <property type="entry name" value="RNA_pol_Rpb6"/>
    <property type="match status" value="1"/>
</dbReference>
<dbReference type="OrthoDB" id="9815459at2"/>
<proteinExistence type="inferred from homology"/>
<dbReference type="GO" id="GO:0003677">
    <property type="term" value="F:DNA binding"/>
    <property type="evidence" value="ECO:0007669"/>
    <property type="project" value="UniProtKB-UniRule"/>
</dbReference>
<accession>A0A0F4LV23</accession>
<dbReference type="SUPFAM" id="SSF63562">
    <property type="entry name" value="RPB6/omega subunit-like"/>
    <property type="match status" value="1"/>
</dbReference>